<dbReference type="Proteomes" id="UP000585836">
    <property type="component" value="Unassembled WGS sequence"/>
</dbReference>
<organism evidence="2 3">
    <name type="scientific">Streptomyces echinatus</name>
    <dbReference type="NCBI Taxonomy" id="67293"/>
    <lineage>
        <taxon>Bacteria</taxon>
        <taxon>Bacillati</taxon>
        <taxon>Actinomycetota</taxon>
        <taxon>Actinomycetes</taxon>
        <taxon>Kitasatosporales</taxon>
        <taxon>Streptomycetaceae</taxon>
        <taxon>Streptomyces</taxon>
    </lineage>
</organism>
<gene>
    <name evidence="2" type="ORF">FHS34_001759</name>
</gene>
<reference evidence="2 3" key="1">
    <citation type="submission" date="2020-08" db="EMBL/GenBank/DDBJ databases">
        <title>Genomic Encyclopedia of Type Strains, Phase III (KMG-III): the genomes of soil and plant-associated and newly described type strains.</title>
        <authorList>
            <person name="Whitman W."/>
        </authorList>
    </citation>
    <scope>NUCLEOTIDE SEQUENCE [LARGE SCALE GENOMIC DNA]</scope>
    <source>
        <strain evidence="2 3">CECT 3313</strain>
    </source>
</reference>
<accession>A0A7W9PQY3</accession>
<dbReference type="AlphaFoldDB" id="A0A7W9PQY3"/>
<evidence type="ECO:0000256" key="1">
    <source>
        <dbReference type="SAM" id="MobiDB-lite"/>
    </source>
</evidence>
<proteinExistence type="predicted"/>
<evidence type="ECO:0000313" key="3">
    <source>
        <dbReference type="Proteomes" id="UP000585836"/>
    </source>
</evidence>
<keyword evidence="3" id="KW-1185">Reference proteome</keyword>
<comment type="caution">
    <text evidence="2">The sequence shown here is derived from an EMBL/GenBank/DDBJ whole genome shotgun (WGS) entry which is preliminary data.</text>
</comment>
<evidence type="ECO:0000313" key="2">
    <source>
        <dbReference type="EMBL" id="MBB5926303.1"/>
    </source>
</evidence>
<dbReference type="EMBL" id="JACHJK010000003">
    <property type="protein sequence ID" value="MBB5926303.1"/>
    <property type="molecule type" value="Genomic_DNA"/>
</dbReference>
<protein>
    <submittedName>
        <fullName evidence="2">Uncharacterized protein</fullName>
    </submittedName>
</protein>
<name>A0A7W9PQY3_9ACTN</name>
<dbReference type="RefSeq" id="WP_184962994.1">
    <property type="nucleotide sequence ID" value="NZ_BAAAWF010000079.1"/>
</dbReference>
<sequence length="79" mass="9849">MSERSRYDRRHDGNEYCGDHRGDRRFEGPRHREREVRYWYSSKHGHHYHYDGHRLYRWDHGMWIVVISDSHGFDGSVFR</sequence>
<feature type="region of interest" description="Disordered" evidence="1">
    <location>
        <begin position="1"/>
        <end position="25"/>
    </location>
</feature>